<keyword evidence="11" id="KW-1185">Reference proteome</keyword>
<dbReference type="Proteomes" id="UP000534388">
    <property type="component" value="Unassembled WGS sequence"/>
</dbReference>
<evidence type="ECO:0000256" key="4">
    <source>
        <dbReference type="ARBA" id="ARBA00022692"/>
    </source>
</evidence>
<keyword evidence="4 8" id="KW-0812">Transmembrane</keyword>
<evidence type="ECO:0000256" key="6">
    <source>
        <dbReference type="ARBA" id="ARBA00023136"/>
    </source>
</evidence>
<evidence type="ECO:0000259" key="9">
    <source>
        <dbReference type="Pfam" id="PF09976"/>
    </source>
</evidence>
<dbReference type="RefSeq" id="WP_182166120.1">
    <property type="nucleotide sequence ID" value="NZ_JACEZT010000016.1"/>
</dbReference>
<dbReference type="PIRSF" id="PIRSF006170">
    <property type="entry name" value="YfgM"/>
    <property type="match status" value="1"/>
</dbReference>
<reference evidence="10 11" key="1">
    <citation type="submission" date="2020-07" db="EMBL/GenBank/DDBJ databases">
        <title>Novel species isolated from subtropical streams in China.</title>
        <authorList>
            <person name="Lu H."/>
        </authorList>
    </citation>
    <scope>NUCLEOTIDE SEQUENCE [LARGE SCALE GENOMIC DNA]</scope>
    <source>
        <strain evidence="10 11">LX20W</strain>
    </source>
</reference>
<organism evidence="10 11">
    <name type="scientific">Rugamonas brunnea</name>
    <dbReference type="NCBI Taxonomy" id="2758569"/>
    <lineage>
        <taxon>Bacteria</taxon>
        <taxon>Pseudomonadati</taxon>
        <taxon>Pseudomonadota</taxon>
        <taxon>Betaproteobacteria</taxon>
        <taxon>Burkholderiales</taxon>
        <taxon>Oxalobacteraceae</taxon>
        <taxon>Telluria group</taxon>
        <taxon>Rugamonas</taxon>
    </lineage>
</organism>
<keyword evidence="3" id="KW-1003">Cell membrane</keyword>
<evidence type="ECO:0000256" key="7">
    <source>
        <dbReference type="ARBA" id="ARBA00023186"/>
    </source>
</evidence>
<evidence type="ECO:0000313" key="10">
    <source>
        <dbReference type="EMBL" id="MBA5639528.1"/>
    </source>
</evidence>
<feature type="domain" description="Ancillary SecYEG translocon subunit/Cell division coordinator CpoB TPR" evidence="9">
    <location>
        <begin position="15"/>
        <end position="207"/>
    </location>
</feature>
<dbReference type="PANTHER" id="PTHR38035">
    <property type="entry name" value="UPF0070 PROTEIN YFGM"/>
    <property type="match status" value="1"/>
</dbReference>
<keyword evidence="5 8" id="KW-1133">Transmembrane helix</keyword>
<gene>
    <name evidence="10" type="ORF">H3H37_20945</name>
</gene>
<dbReference type="GO" id="GO:0044877">
    <property type="term" value="F:protein-containing complex binding"/>
    <property type="evidence" value="ECO:0007669"/>
    <property type="project" value="InterPro"/>
</dbReference>
<evidence type="ECO:0000256" key="2">
    <source>
        <dbReference type="ARBA" id="ARBA00004236"/>
    </source>
</evidence>
<comment type="caution">
    <text evidence="10">The sequence shown here is derived from an EMBL/GenBank/DDBJ whole genome shotgun (WGS) entry which is preliminary data.</text>
</comment>
<dbReference type="InterPro" id="IPR026039">
    <property type="entry name" value="YfgM"/>
</dbReference>
<comment type="subcellular location">
    <subcellularLocation>
        <location evidence="2">Cell membrane</location>
    </subcellularLocation>
    <subcellularLocation>
        <location evidence="1">Membrane</location>
        <topology evidence="1">Single-pass membrane protein</topology>
    </subcellularLocation>
</comment>
<feature type="transmembrane region" description="Helical" evidence="8">
    <location>
        <begin position="24"/>
        <end position="45"/>
    </location>
</feature>
<name>A0A7W2EVS3_9BURK</name>
<sequence>MAYDLEEQEQLASLKAWWNQYGNLTSWVLIAGLAAYSGWTGWNYYQRSQAAQASALYDELQHAVETKDAAKVLRAAGDMESRFGSTTYAPMGALLAAKSAFDANDLKSAKAQLQWASEHGDEEYKSVAKLRLAGVLLDEKAYDEALKVLASGIAPQFAGAVADRKGDVLAAQNKLAEARAAYQAALDATDKKNPGRQLIELKFEAIGGAVPAANDAA</sequence>
<evidence type="ECO:0000256" key="8">
    <source>
        <dbReference type="SAM" id="Phobius"/>
    </source>
</evidence>
<proteinExistence type="predicted"/>
<dbReference type="PANTHER" id="PTHR38035:SF1">
    <property type="entry name" value="ANCILLARY SECYEG TRANSLOCON SUBUNIT"/>
    <property type="match status" value="1"/>
</dbReference>
<dbReference type="GO" id="GO:0005886">
    <property type="term" value="C:plasma membrane"/>
    <property type="evidence" value="ECO:0007669"/>
    <property type="project" value="UniProtKB-SubCell"/>
</dbReference>
<dbReference type="Pfam" id="PF09976">
    <property type="entry name" value="TPR_21"/>
    <property type="match status" value="1"/>
</dbReference>
<dbReference type="InterPro" id="IPR018704">
    <property type="entry name" value="SecYEG/CpoB_TPR"/>
</dbReference>
<dbReference type="EMBL" id="JACEZT010000016">
    <property type="protein sequence ID" value="MBA5639528.1"/>
    <property type="molecule type" value="Genomic_DNA"/>
</dbReference>
<dbReference type="AlphaFoldDB" id="A0A7W2EVS3"/>
<accession>A0A7W2EVS3</accession>
<protein>
    <submittedName>
        <fullName evidence="10">Tetratricopeptide repeat protein</fullName>
    </submittedName>
</protein>
<evidence type="ECO:0000313" key="11">
    <source>
        <dbReference type="Proteomes" id="UP000534388"/>
    </source>
</evidence>
<evidence type="ECO:0000256" key="5">
    <source>
        <dbReference type="ARBA" id="ARBA00022989"/>
    </source>
</evidence>
<keyword evidence="7" id="KW-0143">Chaperone</keyword>
<evidence type="ECO:0000256" key="3">
    <source>
        <dbReference type="ARBA" id="ARBA00022475"/>
    </source>
</evidence>
<evidence type="ECO:0000256" key="1">
    <source>
        <dbReference type="ARBA" id="ARBA00004167"/>
    </source>
</evidence>
<keyword evidence="6 8" id="KW-0472">Membrane</keyword>